<evidence type="ECO:0000256" key="3">
    <source>
        <dbReference type="ARBA" id="ARBA00023211"/>
    </source>
</evidence>
<keyword evidence="4 7" id="KW-0413">Isomerase</keyword>
<dbReference type="GO" id="GO:0005829">
    <property type="term" value="C:cytosol"/>
    <property type="evidence" value="ECO:0007669"/>
    <property type="project" value="TreeGrafter"/>
</dbReference>
<dbReference type="AlphaFoldDB" id="A0A1V5M825"/>
<evidence type="ECO:0000256" key="1">
    <source>
        <dbReference type="ARBA" id="ARBA00022723"/>
    </source>
</evidence>
<comment type="caution">
    <text evidence="7">The sequence shown here is derived from an EMBL/GenBank/DDBJ whole genome shotgun (WGS) entry which is preliminary data.</text>
</comment>
<keyword evidence="2" id="KW-0054">Arabinose catabolism</keyword>
<dbReference type="GO" id="GO:0008733">
    <property type="term" value="F:L-arabinose isomerase activity"/>
    <property type="evidence" value="ECO:0007669"/>
    <property type="project" value="UniProtKB-EC"/>
</dbReference>
<evidence type="ECO:0000256" key="2">
    <source>
        <dbReference type="ARBA" id="ARBA00022935"/>
    </source>
</evidence>
<dbReference type="InterPro" id="IPR009015">
    <property type="entry name" value="Fucose_isomerase_N/cen_sf"/>
</dbReference>
<dbReference type="PANTHER" id="PTHR38464:SF1">
    <property type="entry name" value="L-ARABINOSE ISOMERASE"/>
    <property type="match status" value="1"/>
</dbReference>
<evidence type="ECO:0000256" key="5">
    <source>
        <dbReference type="ARBA" id="ARBA00023277"/>
    </source>
</evidence>
<dbReference type="Pfam" id="PF11762">
    <property type="entry name" value="Arabinose_Iso_C"/>
    <property type="match status" value="1"/>
</dbReference>
<dbReference type="GO" id="GO:0019569">
    <property type="term" value="P:L-arabinose catabolic process to D-xylulose 5-phosphate"/>
    <property type="evidence" value="ECO:0007669"/>
    <property type="project" value="TreeGrafter"/>
</dbReference>
<dbReference type="GO" id="GO:0046872">
    <property type="term" value="F:metal ion binding"/>
    <property type="evidence" value="ECO:0007669"/>
    <property type="project" value="UniProtKB-KW"/>
</dbReference>
<keyword evidence="3" id="KW-0464">Manganese</keyword>
<dbReference type="SUPFAM" id="SSF50443">
    <property type="entry name" value="FucI/AraA C-terminal domain-like"/>
    <property type="match status" value="1"/>
</dbReference>
<protein>
    <submittedName>
        <fullName evidence="7">L-arabinose isomerase</fullName>
        <ecNumber evidence="7">5.3.1.4</ecNumber>
    </submittedName>
</protein>
<feature type="domain" description="L-arabinose isomerase C-terminal" evidence="6">
    <location>
        <begin position="63"/>
        <end position="200"/>
    </location>
</feature>
<name>A0A1V5M825_UNCT6</name>
<proteinExistence type="predicted"/>
<dbReference type="Proteomes" id="UP000485484">
    <property type="component" value="Unassembled WGS sequence"/>
</dbReference>
<keyword evidence="1" id="KW-0479">Metal-binding</keyword>
<keyword evidence="5" id="KW-0119">Carbohydrate metabolism</keyword>
<evidence type="ECO:0000313" key="7">
    <source>
        <dbReference type="EMBL" id="OPZ89387.1"/>
    </source>
</evidence>
<evidence type="ECO:0000256" key="4">
    <source>
        <dbReference type="ARBA" id="ARBA00023235"/>
    </source>
</evidence>
<organism evidence="7">
    <name type="scientific">candidate division TA06 bacterium ADurb.Bin417</name>
    <dbReference type="NCBI Taxonomy" id="1852828"/>
    <lineage>
        <taxon>Bacteria</taxon>
        <taxon>Bacteria division TA06</taxon>
    </lineage>
</organism>
<dbReference type="EMBL" id="MWAK01000373">
    <property type="protein sequence ID" value="OPZ89387.1"/>
    <property type="molecule type" value="Genomic_DNA"/>
</dbReference>
<sequence length="212" mass="22825">MAEERLNGLGINFMAFEGAEGAEAIPFAAISKLMAEGLGYGGEGDILCAAAVLILHGLAGAGNFVEMFTTDYRNDRIFMSHMGESNPNLARDPKSVRLARKEMSLIKPGLATTSLLFQLKPGPVTLLNLAPGRDGLNFIMARGRVLAKPWFPGLDVPNFMLKIPGRVENFLTGYSRLGGTHHLGLAYGDQRPALRLLAEQLGRPAFEVGEEG</sequence>
<reference evidence="7" key="1">
    <citation type="submission" date="2017-02" db="EMBL/GenBank/DDBJ databases">
        <title>Delving into the versatile metabolic prowess of the omnipresent phylum Bacteroidetes.</title>
        <authorList>
            <person name="Nobu M.K."/>
            <person name="Mei R."/>
            <person name="Narihiro T."/>
            <person name="Kuroda K."/>
            <person name="Liu W.-T."/>
        </authorList>
    </citation>
    <scope>NUCLEOTIDE SEQUENCE</scope>
    <source>
        <strain evidence="7">ADurb.Bin417</strain>
    </source>
</reference>
<dbReference type="InterPro" id="IPR004216">
    <property type="entry name" value="Fuc/Ara_isomerase_C"/>
</dbReference>
<dbReference type="InterPro" id="IPR003762">
    <property type="entry name" value="Lara_isomerase"/>
</dbReference>
<dbReference type="EC" id="5.3.1.4" evidence="7"/>
<evidence type="ECO:0000259" key="6">
    <source>
        <dbReference type="Pfam" id="PF11762"/>
    </source>
</evidence>
<dbReference type="InterPro" id="IPR024664">
    <property type="entry name" value="Ara_Isoase_C"/>
</dbReference>
<accession>A0A1V5M825</accession>
<gene>
    <name evidence="7" type="primary">araA</name>
    <name evidence="7" type="ORF">BWY73_01517</name>
</gene>
<dbReference type="SUPFAM" id="SSF53743">
    <property type="entry name" value="FucI/AraA N-terminal and middle domains"/>
    <property type="match status" value="1"/>
</dbReference>
<dbReference type="PANTHER" id="PTHR38464">
    <property type="entry name" value="L-ARABINOSE ISOMERASE"/>
    <property type="match status" value="1"/>
</dbReference>